<proteinExistence type="predicted"/>
<dbReference type="OrthoDB" id="3266674at2759"/>
<keyword evidence="2" id="KW-1185">Reference proteome</keyword>
<sequence length="665" mass="74524">MTSYCSASLKGEILRSHDVNQASQIRCGLLGWSLYIAWLGRTSQPRLVLLRGCPQTCFKPSIHAASALCICFLGRNLTCGLHVVNALSVPSHSCSLTCTEDPIADIANHSSLMDPASLGIVLNGIVTITRIIQQKIDKLNRIFHQEMASAEQYGKTLVVFSNDLDEVTTKLNTITHHGNKAAATALLNTTDGRKSFDLLLNALKSADDLLKRQERAADAFIVGMQKKSSPPVNLVSLLSDADMEHQRFDATLGVAIATLDALRTDVIRRFEQFHALYTIHREGGGSQAVPLSRTCGQKNLIDSLQLSFYNRPFDIDIDESCAFEIAEGVGITSDKNRQDPYTLVMKEKAERWVDNQLGEVTVGNLGRTQINMMLNLQKVLNAELNQADRDASSAESMRYAHLSCINTDIEKAIIRDNNKWFSIAFFGMVKAGYVQVCSNCGYDDVFIMIIVSKSLFLNALMGHMILPSDELPATAWPCRVRHVKDQLTPKLEIDAVYFQRAIDSLRTHKFSAMIAGYQPSKEPDLISTLQDELSSTATVQNNYDRDRGAVAEYTKKREIYNNLIDLQPTTKSNLRKFERIGYRIPDSASGDEHVCDLLAEVNDVVRLCRRMKVELPNIKDTTWPLMTIEFEALRDEKFEGNFEFVDLPVSFTVSEEYYFSEVIFR</sequence>
<evidence type="ECO:0000313" key="1">
    <source>
        <dbReference type="EMBL" id="KIM91568.1"/>
    </source>
</evidence>
<protein>
    <submittedName>
        <fullName evidence="1">Uncharacterized protein</fullName>
    </submittedName>
</protein>
<reference evidence="1 2" key="1">
    <citation type="submission" date="2014-04" db="EMBL/GenBank/DDBJ databases">
        <authorList>
            <consortium name="DOE Joint Genome Institute"/>
            <person name="Kuo A."/>
            <person name="Tarkka M."/>
            <person name="Buscot F."/>
            <person name="Kohler A."/>
            <person name="Nagy L.G."/>
            <person name="Floudas D."/>
            <person name="Copeland A."/>
            <person name="Barry K.W."/>
            <person name="Cichocki N."/>
            <person name="Veneault-Fourrey C."/>
            <person name="LaButti K."/>
            <person name="Lindquist E.A."/>
            <person name="Lipzen A."/>
            <person name="Lundell T."/>
            <person name="Morin E."/>
            <person name="Murat C."/>
            <person name="Sun H."/>
            <person name="Tunlid A."/>
            <person name="Henrissat B."/>
            <person name="Grigoriev I.V."/>
            <person name="Hibbett D.S."/>
            <person name="Martin F."/>
            <person name="Nordberg H.P."/>
            <person name="Cantor M.N."/>
            <person name="Hua S.X."/>
        </authorList>
    </citation>
    <scope>NUCLEOTIDE SEQUENCE [LARGE SCALE GENOMIC DNA]</scope>
    <source>
        <strain evidence="1 2">F 1598</strain>
    </source>
</reference>
<organism evidence="1 2">
    <name type="scientific">Piloderma croceum (strain F 1598)</name>
    <dbReference type="NCBI Taxonomy" id="765440"/>
    <lineage>
        <taxon>Eukaryota</taxon>
        <taxon>Fungi</taxon>
        <taxon>Dikarya</taxon>
        <taxon>Basidiomycota</taxon>
        <taxon>Agaricomycotina</taxon>
        <taxon>Agaricomycetes</taxon>
        <taxon>Agaricomycetidae</taxon>
        <taxon>Atheliales</taxon>
        <taxon>Atheliaceae</taxon>
        <taxon>Piloderma</taxon>
    </lineage>
</organism>
<name>A0A0C3BYE4_PILCF</name>
<dbReference type="AlphaFoldDB" id="A0A0C3BYE4"/>
<accession>A0A0C3BYE4</accession>
<dbReference type="Proteomes" id="UP000054166">
    <property type="component" value="Unassembled WGS sequence"/>
</dbReference>
<dbReference type="HOGENOM" id="CLU_412833_0_0_1"/>
<reference evidence="2" key="2">
    <citation type="submission" date="2015-01" db="EMBL/GenBank/DDBJ databases">
        <title>Evolutionary Origins and Diversification of the Mycorrhizal Mutualists.</title>
        <authorList>
            <consortium name="DOE Joint Genome Institute"/>
            <consortium name="Mycorrhizal Genomics Consortium"/>
            <person name="Kohler A."/>
            <person name="Kuo A."/>
            <person name="Nagy L.G."/>
            <person name="Floudas D."/>
            <person name="Copeland A."/>
            <person name="Barry K.W."/>
            <person name="Cichocki N."/>
            <person name="Veneault-Fourrey C."/>
            <person name="LaButti K."/>
            <person name="Lindquist E.A."/>
            <person name="Lipzen A."/>
            <person name="Lundell T."/>
            <person name="Morin E."/>
            <person name="Murat C."/>
            <person name="Riley R."/>
            <person name="Ohm R."/>
            <person name="Sun H."/>
            <person name="Tunlid A."/>
            <person name="Henrissat B."/>
            <person name="Grigoriev I.V."/>
            <person name="Hibbett D.S."/>
            <person name="Martin F."/>
        </authorList>
    </citation>
    <scope>NUCLEOTIDE SEQUENCE [LARGE SCALE GENOMIC DNA]</scope>
    <source>
        <strain evidence="2">F 1598</strain>
    </source>
</reference>
<evidence type="ECO:0000313" key="2">
    <source>
        <dbReference type="Proteomes" id="UP000054166"/>
    </source>
</evidence>
<dbReference type="InParanoid" id="A0A0C3BYE4"/>
<gene>
    <name evidence="1" type="ORF">PILCRDRAFT_133336</name>
</gene>
<dbReference type="EMBL" id="KN832971">
    <property type="protein sequence ID" value="KIM91568.1"/>
    <property type="molecule type" value="Genomic_DNA"/>
</dbReference>